<protein>
    <submittedName>
        <fullName evidence="1">Uncharacterized protein</fullName>
    </submittedName>
</protein>
<reference evidence="1 2" key="1">
    <citation type="submission" date="2016-11" db="EMBL/GenBank/DDBJ databases">
        <title>Comparative genomics of co-occurring bacteria in distinct bioleaching systems unravels niche-specific adaptation.</title>
        <authorList>
            <person name="Zhang X."/>
            <person name="Liu X."/>
            <person name="Yin H."/>
        </authorList>
    </citation>
    <scope>NUCLEOTIDE SEQUENCE [LARGE SCALE GENOMIC DNA]</scope>
    <source>
        <strain evidence="1 2">DX</strain>
    </source>
</reference>
<evidence type="ECO:0000313" key="1">
    <source>
        <dbReference type="EMBL" id="OOH72843.1"/>
    </source>
</evidence>
<sequence length="92" mass="9887">MKSVPGKGILVLPSNVWQCSPGLYASQGFRESYAVSGSDSVFFAAGICQGKTGNKQSIEQEWVEFQVLNIGVSEGFRTLSEGPETHGNPYIS</sequence>
<gene>
    <name evidence="1" type="ORF">BOX24_05495</name>
</gene>
<dbReference type="EMBL" id="MPOJ01000010">
    <property type="protein sequence ID" value="OOH72843.1"/>
    <property type="molecule type" value="Genomic_DNA"/>
</dbReference>
<dbReference type="Proteomes" id="UP000188586">
    <property type="component" value="Unassembled WGS sequence"/>
</dbReference>
<accession>A0A1V3SVF2</accession>
<proteinExistence type="predicted"/>
<organism evidence="1 2">
    <name type="scientific">Leptospirillum ferriphilum</name>
    <dbReference type="NCBI Taxonomy" id="178606"/>
    <lineage>
        <taxon>Bacteria</taxon>
        <taxon>Pseudomonadati</taxon>
        <taxon>Nitrospirota</taxon>
        <taxon>Nitrospiria</taxon>
        <taxon>Nitrospirales</taxon>
        <taxon>Nitrospiraceae</taxon>
        <taxon>Leptospirillum</taxon>
    </lineage>
</organism>
<comment type="caution">
    <text evidence="1">The sequence shown here is derived from an EMBL/GenBank/DDBJ whole genome shotgun (WGS) entry which is preliminary data.</text>
</comment>
<name>A0A1V3SVF2_9BACT</name>
<evidence type="ECO:0000313" key="2">
    <source>
        <dbReference type="Proteomes" id="UP000188586"/>
    </source>
</evidence>
<dbReference type="AlphaFoldDB" id="A0A1V3SVF2"/>